<feature type="region of interest" description="Disordered" evidence="1">
    <location>
        <begin position="49"/>
        <end position="79"/>
    </location>
</feature>
<dbReference type="Proteomes" id="UP000030645">
    <property type="component" value="Unassembled WGS sequence"/>
</dbReference>
<keyword evidence="4" id="KW-1185">Reference proteome</keyword>
<evidence type="ECO:0000313" key="4">
    <source>
        <dbReference type="Proteomes" id="UP000030645"/>
    </source>
</evidence>
<evidence type="ECO:0000313" key="3">
    <source>
        <dbReference type="EMBL" id="EXB55921.1"/>
    </source>
</evidence>
<gene>
    <name evidence="3" type="ORF">L484_008272</name>
</gene>
<accession>W9QWF8</accession>
<evidence type="ECO:0000256" key="2">
    <source>
        <dbReference type="SAM" id="SignalP"/>
    </source>
</evidence>
<evidence type="ECO:0000256" key="1">
    <source>
        <dbReference type="SAM" id="MobiDB-lite"/>
    </source>
</evidence>
<protein>
    <submittedName>
        <fullName evidence="3">Uncharacterized protein</fullName>
    </submittedName>
</protein>
<reference evidence="4" key="1">
    <citation type="submission" date="2013-01" db="EMBL/GenBank/DDBJ databases">
        <title>Draft Genome Sequence of a Mulberry Tree, Morus notabilis C.K. Schneid.</title>
        <authorList>
            <person name="He N."/>
            <person name="Zhao S."/>
        </authorList>
    </citation>
    <scope>NUCLEOTIDE SEQUENCE</scope>
</reference>
<proteinExistence type="predicted"/>
<keyword evidence="2" id="KW-0732">Signal</keyword>
<feature type="chain" id="PRO_5004928136" evidence="2">
    <location>
        <begin position="26"/>
        <end position="79"/>
    </location>
</feature>
<name>W9QWF8_9ROSA</name>
<feature type="signal peptide" evidence="2">
    <location>
        <begin position="1"/>
        <end position="25"/>
    </location>
</feature>
<dbReference type="AlphaFoldDB" id="W9QWF8"/>
<sequence>MSKYTNILLLLLLLIMVSNITLIEAGRGVKVPNNHVMKLQLSAESVTPKYNYGDSATEAYKDRHVGPDESGNSPRGGGH</sequence>
<dbReference type="EMBL" id="KE344274">
    <property type="protein sequence ID" value="EXB55921.1"/>
    <property type="molecule type" value="Genomic_DNA"/>
</dbReference>
<organism evidence="3 4">
    <name type="scientific">Morus notabilis</name>
    <dbReference type="NCBI Taxonomy" id="981085"/>
    <lineage>
        <taxon>Eukaryota</taxon>
        <taxon>Viridiplantae</taxon>
        <taxon>Streptophyta</taxon>
        <taxon>Embryophyta</taxon>
        <taxon>Tracheophyta</taxon>
        <taxon>Spermatophyta</taxon>
        <taxon>Magnoliopsida</taxon>
        <taxon>eudicotyledons</taxon>
        <taxon>Gunneridae</taxon>
        <taxon>Pentapetalae</taxon>
        <taxon>rosids</taxon>
        <taxon>fabids</taxon>
        <taxon>Rosales</taxon>
        <taxon>Moraceae</taxon>
        <taxon>Moreae</taxon>
        <taxon>Morus</taxon>
    </lineage>
</organism>